<feature type="compositionally biased region" description="Polar residues" evidence="1">
    <location>
        <begin position="41"/>
        <end position="60"/>
    </location>
</feature>
<name>A0A917NZ49_9ACTN</name>
<evidence type="ECO:0000256" key="1">
    <source>
        <dbReference type="SAM" id="MobiDB-lite"/>
    </source>
</evidence>
<evidence type="ECO:0000313" key="2">
    <source>
        <dbReference type="EMBL" id="GGJ42498.1"/>
    </source>
</evidence>
<gene>
    <name evidence="2" type="ORF">GCM10012282_44140</name>
</gene>
<comment type="caution">
    <text evidence="2">The sequence shown here is derived from an EMBL/GenBank/DDBJ whole genome shotgun (WGS) entry which is preliminary data.</text>
</comment>
<keyword evidence="3" id="KW-1185">Reference proteome</keyword>
<reference evidence="2" key="1">
    <citation type="journal article" date="2014" name="Int. J. Syst. Evol. Microbiol.">
        <title>Complete genome sequence of Corynebacterium casei LMG S-19264T (=DSM 44701T), isolated from a smear-ripened cheese.</title>
        <authorList>
            <consortium name="US DOE Joint Genome Institute (JGI-PGF)"/>
            <person name="Walter F."/>
            <person name="Albersmeier A."/>
            <person name="Kalinowski J."/>
            <person name="Ruckert C."/>
        </authorList>
    </citation>
    <scope>NUCLEOTIDE SEQUENCE</scope>
    <source>
        <strain evidence="2">CGMCC 4.7272</strain>
    </source>
</reference>
<reference evidence="2" key="2">
    <citation type="submission" date="2020-09" db="EMBL/GenBank/DDBJ databases">
        <authorList>
            <person name="Sun Q."/>
            <person name="Zhou Y."/>
        </authorList>
    </citation>
    <scope>NUCLEOTIDE SEQUENCE</scope>
    <source>
        <strain evidence="2">CGMCC 4.7272</strain>
    </source>
</reference>
<feature type="region of interest" description="Disordered" evidence="1">
    <location>
        <begin position="22"/>
        <end position="60"/>
    </location>
</feature>
<organism evidence="2 3">
    <name type="scientific">Streptomyces lacrimifluminis</name>
    <dbReference type="NCBI Taxonomy" id="1500077"/>
    <lineage>
        <taxon>Bacteria</taxon>
        <taxon>Bacillati</taxon>
        <taxon>Actinomycetota</taxon>
        <taxon>Actinomycetes</taxon>
        <taxon>Kitasatosporales</taxon>
        <taxon>Streptomycetaceae</taxon>
        <taxon>Streptomyces</taxon>
    </lineage>
</organism>
<evidence type="ECO:0000313" key="3">
    <source>
        <dbReference type="Proteomes" id="UP000625682"/>
    </source>
</evidence>
<dbReference type="EMBL" id="BMMU01000014">
    <property type="protein sequence ID" value="GGJ42498.1"/>
    <property type="molecule type" value="Genomic_DNA"/>
</dbReference>
<protein>
    <submittedName>
        <fullName evidence="2">Uncharacterized protein</fullName>
    </submittedName>
</protein>
<proteinExistence type="predicted"/>
<dbReference type="AlphaFoldDB" id="A0A917NZ49"/>
<accession>A0A917NZ49</accession>
<sequence>MAGAEPQWRAFDRGLHLAGAAADDARAAATNDNERSAPADDSQSAYEPSGTSGCPTNHGW</sequence>
<dbReference type="Proteomes" id="UP000625682">
    <property type="component" value="Unassembled WGS sequence"/>
</dbReference>